<evidence type="ECO:0000313" key="2">
    <source>
        <dbReference type="Proteomes" id="UP000004508"/>
    </source>
</evidence>
<organism evidence="1 2">
    <name type="scientific">Ktedonobacter racemifer DSM 44963</name>
    <dbReference type="NCBI Taxonomy" id="485913"/>
    <lineage>
        <taxon>Bacteria</taxon>
        <taxon>Bacillati</taxon>
        <taxon>Chloroflexota</taxon>
        <taxon>Ktedonobacteria</taxon>
        <taxon>Ktedonobacterales</taxon>
        <taxon>Ktedonobacteraceae</taxon>
        <taxon>Ktedonobacter</taxon>
    </lineage>
</organism>
<evidence type="ECO:0000313" key="1">
    <source>
        <dbReference type="EMBL" id="EFH84955.1"/>
    </source>
</evidence>
<sequence length="78" mass="9216">MAEKLDVCLLFYFHHRGIAASRNYTSKEQGLHLCLPRKGMDHHTIEMEPMTTCVSESNILLPSFLRVRHYQNLVFYYL</sequence>
<dbReference type="EMBL" id="ADVG01000003">
    <property type="protein sequence ID" value="EFH84955.1"/>
    <property type="molecule type" value="Genomic_DNA"/>
</dbReference>
<accession>D6TXM2</accession>
<dbReference type="InParanoid" id="D6TXM2"/>
<reference evidence="1 2" key="1">
    <citation type="journal article" date="2011" name="Stand. Genomic Sci.">
        <title>Non-contiguous finished genome sequence and contextual data of the filamentous soil bacterium Ktedonobacter racemifer type strain (SOSP1-21).</title>
        <authorList>
            <person name="Chang Y.J."/>
            <person name="Land M."/>
            <person name="Hauser L."/>
            <person name="Chertkov O."/>
            <person name="Del Rio T.G."/>
            <person name="Nolan M."/>
            <person name="Copeland A."/>
            <person name="Tice H."/>
            <person name="Cheng J.F."/>
            <person name="Lucas S."/>
            <person name="Han C."/>
            <person name="Goodwin L."/>
            <person name="Pitluck S."/>
            <person name="Ivanova N."/>
            <person name="Ovchinikova G."/>
            <person name="Pati A."/>
            <person name="Chen A."/>
            <person name="Palaniappan K."/>
            <person name="Mavromatis K."/>
            <person name="Liolios K."/>
            <person name="Brettin T."/>
            <person name="Fiebig A."/>
            <person name="Rohde M."/>
            <person name="Abt B."/>
            <person name="Goker M."/>
            <person name="Detter J.C."/>
            <person name="Woyke T."/>
            <person name="Bristow J."/>
            <person name="Eisen J.A."/>
            <person name="Markowitz V."/>
            <person name="Hugenholtz P."/>
            <person name="Kyrpides N.C."/>
            <person name="Klenk H.P."/>
            <person name="Lapidus A."/>
        </authorList>
    </citation>
    <scope>NUCLEOTIDE SEQUENCE [LARGE SCALE GENOMIC DNA]</scope>
    <source>
        <strain evidence="2">DSM 44963</strain>
    </source>
</reference>
<keyword evidence="2" id="KW-1185">Reference proteome</keyword>
<proteinExistence type="predicted"/>
<comment type="caution">
    <text evidence="1">The sequence shown here is derived from an EMBL/GenBank/DDBJ whole genome shotgun (WGS) entry which is preliminary data.</text>
</comment>
<dbReference type="AlphaFoldDB" id="D6TXM2"/>
<dbReference type="Proteomes" id="UP000004508">
    <property type="component" value="Unassembled WGS sequence"/>
</dbReference>
<protein>
    <submittedName>
        <fullName evidence="1">Uncharacterized protein</fullName>
    </submittedName>
</protein>
<gene>
    <name evidence="1" type="ORF">Krac_6084</name>
</gene>
<name>D6TXM2_KTERA</name>